<dbReference type="SUPFAM" id="SSF47413">
    <property type="entry name" value="lambda repressor-like DNA-binding domains"/>
    <property type="match status" value="1"/>
</dbReference>
<dbReference type="PRINTS" id="PR00364">
    <property type="entry name" value="DISEASERSIST"/>
</dbReference>
<dbReference type="GO" id="GO:0003677">
    <property type="term" value="F:DNA binding"/>
    <property type="evidence" value="ECO:0007669"/>
    <property type="project" value="UniProtKB-KW"/>
</dbReference>
<dbReference type="CDD" id="cd00093">
    <property type="entry name" value="HTH_XRE"/>
    <property type="match status" value="1"/>
</dbReference>
<comment type="caution">
    <text evidence="7">The sequence shown here is derived from an EMBL/GenBank/DDBJ whole genome shotgun (WGS) entry which is preliminary data.</text>
</comment>
<dbReference type="SUPFAM" id="SSF48452">
    <property type="entry name" value="TPR-like"/>
    <property type="match status" value="4"/>
</dbReference>
<dbReference type="SMART" id="SM00028">
    <property type="entry name" value="TPR"/>
    <property type="match status" value="7"/>
</dbReference>
<keyword evidence="3" id="KW-0238">DNA-binding</keyword>
<dbReference type="InterPro" id="IPR027417">
    <property type="entry name" value="P-loop_NTPase"/>
</dbReference>
<dbReference type="Gene3D" id="1.25.40.10">
    <property type="entry name" value="Tetratricopeptide repeat domain"/>
    <property type="match status" value="3"/>
</dbReference>
<evidence type="ECO:0000256" key="3">
    <source>
        <dbReference type="ARBA" id="ARBA00023125"/>
    </source>
</evidence>
<protein>
    <submittedName>
        <fullName evidence="7">SARP family transcriptional regulator</fullName>
    </submittedName>
</protein>
<dbReference type="Proteomes" id="UP000601223">
    <property type="component" value="Unassembled WGS sequence"/>
</dbReference>
<gene>
    <name evidence="7" type="ORF">Cba03nite_53810</name>
</gene>
<comment type="similarity">
    <text evidence="1">Belongs to the AfsR/DnrI/RedD regulatory family.</text>
</comment>
<dbReference type="Pfam" id="PF03704">
    <property type="entry name" value="BTAD"/>
    <property type="match status" value="1"/>
</dbReference>
<dbReference type="RefSeq" id="WP_203751712.1">
    <property type="nucleotide sequence ID" value="NZ_BONF01000033.1"/>
</dbReference>
<dbReference type="InterPro" id="IPR010982">
    <property type="entry name" value="Lambda_DNA-bd_dom_sf"/>
</dbReference>
<proteinExistence type="inferred from homology"/>
<accession>A0A8J3JFK5</accession>
<dbReference type="SMART" id="SM00530">
    <property type="entry name" value="HTH_XRE"/>
    <property type="match status" value="1"/>
</dbReference>
<dbReference type="PANTHER" id="PTHR35807">
    <property type="entry name" value="TRANSCRIPTIONAL REGULATOR REDD-RELATED"/>
    <property type="match status" value="1"/>
</dbReference>
<dbReference type="InterPro" id="IPR019734">
    <property type="entry name" value="TPR_rpt"/>
</dbReference>
<feature type="domain" description="HTH cro/C1-type" evidence="6">
    <location>
        <begin position="13"/>
        <end position="68"/>
    </location>
</feature>
<dbReference type="InterPro" id="IPR011990">
    <property type="entry name" value="TPR-like_helical_dom_sf"/>
</dbReference>
<dbReference type="InterPro" id="IPR001387">
    <property type="entry name" value="Cro/C1-type_HTH"/>
</dbReference>
<keyword evidence="8" id="KW-1185">Reference proteome</keyword>
<dbReference type="CDD" id="cd15831">
    <property type="entry name" value="BTAD"/>
    <property type="match status" value="1"/>
</dbReference>
<dbReference type="InterPro" id="IPR036388">
    <property type="entry name" value="WH-like_DNA-bd_sf"/>
</dbReference>
<dbReference type="InterPro" id="IPR016032">
    <property type="entry name" value="Sig_transdc_resp-reg_C-effctor"/>
</dbReference>
<dbReference type="SMART" id="SM01043">
    <property type="entry name" value="BTAD"/>
    <property type="match status" value="1"/>
</dbReference>
<evidence type="ECO:0000256" key="5">
    <source>
        <dbReference type="SAM" id="MobiDB-lite"/>
    </source>
</evidence>
<dbReference type="SUPFAM" id="SSF52540">
    <property type="entry name" value="P-loop containing nucleoside triphosphate hydrolases"/>
    <property type="match status" value="1"/>
</dbReference>
<dbReference type="Pfam" id="PF13424">
    <property type="entry name" value="TPR_12"/>
    <property type="match status" value="1"/>
</dbReference>
<dbReference type="Gene3D" id="1.10.10.10">
    <property type="entry name" value="Winged helix-like DNA-binding domain superfamily/Winged helix DNA-binding domain"/>
    <property type="match status" value="1"/>
</dbReference>
<sequence length="1161" mass="121009">MALHPARTPAQLLAGFRRRAELTQDALAAKAGVAVRTVRDLERGTVRRYRPDVLHRISAALALTADEHAQSLARLCAAPGRPAAPLVAVLGPVRVAVGETVAVLGPVPQRLLLALLALRPGDAVSVDEITDVLWSGEPPRTSRNLVHGYVGRLREALGGAGLRRQAGGYLLDPELVETDVARFEQSHGEAVDAARQGADEPALRAYERALACWRGPYAADVRGHLAHLPAVVALDARRLSAALGWAELALRAGRPDAVTGQLAALAREHPLHEALHALLISALAAAGDQAGALARYDELRARLSDELGVAPGAAVQEVFLRVLRREEDARPAAAPMPAATPARPAQLPLGTSAFTGRHDQLAALDELLAERGADPAAPAVAVVVGMAGVGKTALAVHWAHRGRARFPDGQLFVNLRGHSPGTALRPADALGQLLTALGVAPAQIPADEEQAAGLYRSATAESRHLVVLDDALDADQVRPLLPAGRGCLTLVTSRHRLDGLVAREGARRLPLRPLSAAESLSLLRDTIGAGRVTAERAAAARLAQLCAHLPLALRIAAAGLHEHDRLGEYADAVAAGALDRLGLSGDEQGAVRAAFTRSYDRLPEPGRRLFRLLSLAPGPGFTRHAAAALAGLPRAAAGPLLDQLTAAHLVEQPAPGGYTFHDLLRLYAAERAAAEEPATERQAAVHRLLSHLTCTVDAAAARLYPHILRLPAADRAGCACPAPDSHVDLPDSAAALAWLDGQRPQLVAAIGQAAGHGSPGAAWRLADGLRGYFQMRMHLADWEQVGRTALAAAETADHPRAQAASLLGLAAAATFRGHPDQAVPLYERSAACSAAAGWTAGQAAAVGNLGAAHHVSGAQQAAAGYYEQALALNQQAGDLGGQAVNLVRLGGIHMELGRPEQAVPMYRAALPLYRELGSAAGEVFARNSLGQALHLLGRQTEAETELDAALAASRAVGDRIAEADLLAGLAAVHRDTGRAGSALTLADTAAALSEELAHQRLRLRAYEARGTVHAALGDPGRAREDLGHALRLADQTGQRYAAVEALLALADLLRPDAVGLGYAQRAASESRQAGYRLLEGRALHQLAAYALAAGDTAGALDTGGQALAAHEETGHRPGAARTRLLLAETHRRRGEDEAAAAHRAAGLALQSAPGPLPAPIE</sequence>
<dbReference type="Gene3D" id="1.10.260.40">
    <property type="entry name" value="lambda repressor-like DNA-binding domains"/>
    <property type="match status" value="1"/>
</dbReference>
<dbReference type="GO" id="GO:0000160">
    <property type="term" value="P:phosphorelay signal transduction system"/>
    <property type="evidence" value="ECO:0007669"/>
    <property type="project" value="InterPro"/>
</dbReference>
<organism evidence="7 8">
    <name type="scientific">Catellatospora bangladeshensis</name>
    <dbReference type="NCBI Taxonomy" id="310355"/>
    <lineage>
        <taxon>Bacteria</taxon>
        <taxon>Bacillati</taxon>
        <taxon>Actinomycetota</taxon>
        <taxon>Actinomycetes</taxon>
        <taxon>Micromonosporales</taxon>
        <taxon>Micromonosporaceae</taxon>
        <taxon>Catellatospora</taxon>
    </lineage>
</organism>
<evidence type="ECO:0000259" key="6">
    <source>
        <dbReference type="PROSITE" id="PS50943"/>
    </source>
</evidence>
<keyword evidence="2" id="KW-0805">Transcription regulation</keyword>
<dbReference type="SMART" id="SM00862">
    <property type="entry name" value="Trans_reg_C"/>
    <property type="match status" value="1"/>
</dbReference>
<feature type="region of interest" description="Disordered" evidence="5">
    <location>
        <begin position="1134"/>
        <end position="1161"/>
    </location>
</feature>
<dbReference type="InterPro" id="IPR005158">
    <property type="entry name" value="BTAD"/>
</dbReference>
<dbReference type="Gene3D" id="3.40.50.300">
    <property type="entry name" value="P-loop containing nucleotide triphosphate hydrolases"/>
    <property type="match status" value="1"/>
</dbReference>
<evidence type="ECO:0000256" key="1">
    <source>
        <dbReference type="ARBA" id="ARBA00005820"/>
    </source>
</evidence>
<dbReference type="SUPFAM" id="SSF46894">
    <property type="entry name" value="C-terminal effector domain of the bipartite response regulators"/>
    <property type="match status" value="1"/>
</dbReference>
<evidence type="ECO:0000313" key="8">
    <source>
        <dbReference type="Proteomes" id="UP000601223"/>
    </source>
</evidence>
<name>A0A8J3JFK5_9ACTN</name>
<dbReference type="InterPro" id="IPR051677">
    <property type="entry name" value="AfsR-DnrI-RedD_regulator"/>
</dbReference>
<keyword evidence="4" id="KW-0804">Transcription</keyword>
<dbReference type="EMBL" id="BONF01000033">
    <property type="protein sequence ID" value="GIF84032.1"/>
    <property type="molecule type" value="Genomic_DNA"/>
</dbReference>
<evidence type="ECO:0000313" key="7">
    <source>
        <dbReference type="EMBL" id="GIF84032.1"/>
    </source>
</evidence>
<evidence type="ECO:0000256" key="2">
    <source>
        <dbReference type="ARBA" id="ARBA00023015"/>
    </source>
</evidence>
<dbReference type="PANTHER" id="PTHR35807:SF1">
    <property type="entry name" value="TRANSCRIPTIONAL REGULATOR REDD"/>
    <property type="match status" value="1"/>
</dbReference>
<dbReference type="GO" id="GO:0006355">
    <property type="term" value="P:regulation of DNA-templated transcription"/>
    <property type="evidence" value="ECO:0007669"/>
    <property type="project" value="InterPro"/>
</dbReference>
<dbReference type="PROSITE" id="PS50943">
    <property type="entry name" value="HTH_CROC1"/>
    <property type="match status" value="1"/>
</dbReference>
<dbReference type="AlphaFoldDB" id="A0A8J3JFK5"/>
<dbReference type="Pfam" id="PF01381">
    <property type="entry name" value="HTH_3"/>
    <property type="match status" value="1"/>
</dbReference>
<reference evidence="7 8" key="1">
    <citation type="submission" date="2021-01" db="EMBL/GenBank/DDBJ databases">
        <title>Whole genome shotgun sequence of Catellatospora bangladeshensis NBRC 107357.</title>
        <authorList>
            <person name="Komaki H."/>
            <person name="Tamura T."/>
        </authorList>
    </citation>
    <scope>NUCLEOTIDE SEQUENCE [LARGE SCALE GENOMIC DNA]</scope>
    <source>
        <strain evidence="7 8">NBRC 107357</strain>
    </source>
</reference>
<dbReference type="GO" id="GO:0043531">
    <property type="term" value="F:ADP binding"/>
    <property type="evidence" value="ECO:0007669"/>
    <property type="project" value="InterPro"/>
</dbReference>
<evidence type="ECO:0000256" key="4">
    <source>
        <dbReference type="ARBA" id="ARBA00023163"/>
    </source>
</evidence>
<dbReference type="InterPro" id="IPR001867">
    <property type="entry name" value="OmpR/PhoB-type_DNA-bd"/>
</dbReference>